<comment type="similarity">
    <text evidence="1">Belongs to the nuclear hormone receptor family.</text>
</comment>
<evidence type="ECO:0000256" key="5">
    <source>
        <dbReference type="ARBA" id="ARBA00023015"/>
    </source>
</evidence>
<dbReference type="STRING" id="6239.C29G2.5.1"/>
<feature type="domain" description="Nuclear receptor" evidence="10">
    <location>
        <begin position="10"/>
        <end position="87"/>
    </location>
</feature>
<keyword evidence="4" id="KW-0862">Zinc</keyword>
<dbReference type="GO" id="GO:0003700">
    <property type="term" value="F:DNA-binding transcription factor activity"/>
    <property type="evidence" value="ECO:0007669"/>
    <property type="project" value="InterPro"/>
</dbReference>
<dbReference type="UCSC" id="C29G2.5">
    <property type="organism name" value="c. elegans"/>
</dbReference>
<dbReference type="SUPFAM" id="SSF57716">
    <property type="entry name" value="Glucocorticoid receptor-like (DNA-binding domain)"/>
    <property type="match status" value="1"/>
</dbReference>
<dbReference type="GeneID" id="183034"/>
<dbReference type="KEGG" id="cel:CELE_C29G2.5"/>
<dbReference type="GO" id="GO:0043565">
    <property type="term" value="F:sequence-specific DNA binding"/>
    <property type="evidence" value="ECO:0007669"/>
    <property type="project" value="InterPro"/>
</dbReference>
<evidence type="ECO:0000256" key="8">
    <source>
        <dbReference type="ARBA" id="ARBA00023170"/>
    </source>
</evidence>
<dbReference type="InterPro" id="IPR013088">
    <property type="entry name" value="Znf_NHR/GATA"/>
</dbReference>
<evidence type="ECO:0000256" key="7">
    <source>
        <dbReference type="ARBA" id="ARBA00023163"/>
    </source>
</evidence>
<evidence type="ECO:0000256" key="9">
    <source>
        <dbReference type="ARBA" id="ARBA00023242"/>
    </source>
</evidence>
<keyword evidence="9" id="KW-0539">Nucleus</keyword>
<keyword evidence="6" id="KW-0238">DNA-binding</keyword>
<dbReference type="PIR" id="T32156">
    <property type="entry name" value="T32156"/>
</dbReference>
<dbReference type="AGR" id="WB:WBGene00016233"/>
<dbReference type="InParanoid" id="O16884"/>
<reference evidence="11 12" key="1">
    <citation type="journal article" date="1998" name="Science">
        <title>Genome sequence of the nematode C. elegans: a platform for investigating biology.</title>
        <authorList>
            <consortium name="The C. elegans sequencing consortium"/>
            <person name="Sulson J.E."/>
            <person name="Waterston R."/>
        </authorList>
    </citation>
    <scope>NUCLEOTIDE SEQUENCE [LARGE SCALE GENOMIC DNA]</scope>
    <source>
        <strain evidence="11 12">Bristol N2</strain>
    </source>
</reference>
<evidence type="ECO:0000256" key="2">
    <source>
        <dbReference type="ARBA" id="ARBA00022723"/>
    </source>
</evidence>
<dbReference type="SMART" id="SM00399">
    <property type="entry name" value="ZnF_C4"/>
    <property type="match status" value="1"/>
</dbReference>
<gene>
    <name evidence="11 13" type="primary">nhr-290</name>
    <name evidence="13" type="synonym">srt-58</name>
    <name evidence="13" type="ORF">C29G2.5</name>
    <name evidence="11" type="ORF">CELE_C29G2.5</name>
</gene>
<dbReference type="PaxDb" id="6239-C29G2.5"/>
<keyword evidence="2" id="KW-0479">Metal-binding</keyword>
<evidence type="ECO:0000256" key="4">
    <source>
        <dbReference type="ARBA" id="ARBA00022833"/>
    </source>
</evidence>
<dbReference type="PROSITE" id="PS51030">
    <property type="entry name" value="NUCLEAR_REC_DBD_2"/>
    <property type="match status" value="1"/>
</dbReference>
<sequence>MSCKTAEASTPTCLVCGLSCRTHFHFGGASCSACASFFRRTVSLNISYLCKRDSDCISSPELRSICRACRYQRCIDTAGMSRDLVQQRRSEKRTPKYVLALRNGGEDERIVRDYTTNSYTTLHEIPQAGRSETLPDKASIFLPGFEKVVPNEKTTTTPNTIKKLPECSTKEVMENVSNYCGAHFLNAKENILIFHNLLQDFCLINSQVLTPNL</sequence>
<evidence type="ECO:0000256" key="6">
    <source>
        <dbReference type="ARBA" id="ARBA00023125"/>
    </source>
</evidence>
<dbReference type="PANTHER" id="PTHR46397">
    <property type="entry name" value="NUCLEAR HORMONE RECEPTOR FAMILY-RELATED"/>
    <property type="match status" value="1"/>
</dbReference>
<dbReference type="Gene3D" id="3.30.50.10">
    <property type="entry name" value="Erythroid Transcription Factor GATA-1, subunit A"/>
    <property type="match status" value="1"/>
</dbReference>
<dbReference type="HOGENOM" id="CLU_1112181_0_0_1"/>
<dbReference type="GO" id="GO:0008270">
    <property type="term" value="F:zinc ion binding"/>
    <property type="evidence" value="ECO:0007669"/>
    <property type="project" value="UniProtKB-KW"/>
</dbReference>
<protein>
    <submittedName>
        <fullName evidence="11">Nuclear receptor domain-containing protein</fullName>
    </submittedName>
</protein>
<evidence type="ECO:0000259" key="10">
    <source>
        <dbReference type="PROSITE" id="PS51030"/>
    </source>
</evidence>
<accession>O16884</accession>
<dbReference type="PROSITE" id="PS00031">
    <property type="entry name" value="NUCLEAR_REC_DBD_1"/>
    <property type="match status" value="1"/>
</dbReference>
<evidence type="ECO:0000313" key="13">
    <source>
        <dbReference type="WormBase" id="C29G2.5"/>
    </source>
</evidence>
<dbReference type="InterPro" id="IPR001628">
    <property type="entry name" value="Znf_hrmn_rcpt"/>
</dbReference>
<proteinExistence type="inferred from homology"/>
<keyword evidence="12" id="KW-1185">Reference proteome</keyword>
<name>O16884_CAEEL</name>
<dbReference type="RefSeq" id="NP_503705.3">
    <property type="nucleotide sequence ID" value="NM_071304.3"/>
</dbReference>
<dbReference type="WormBase" id="C29G2.5">
    <property type="protein sequence ID" value="CE36795"/>
    <property type="gene ID" value="WBGene00016233"/>
    <property type="gene designation" value="nhr-290"/>
</dbReference>
<evidence type="ECO:0000256" key="1">
    <source>
        <dbReference type="ARBA" id="ARBA00005993"/>
    </source>
</evidence>
<dbReference type="OrthoDB" id="5799427at2759"/>
<evidence type="ECO:0000256" key="3">
    <source>
        <dbReference type="ARBA" id="ARBA00022771"/>
    </source>
</evidence>
<keyword evidence="7" id="KW-0804">Transcription</keyword>
<dbReference type="PANTHER" id="PTHR46397:SF3">
    <property type="entry name" value="NR LBD DOMAIN-CONTAINING PROTEIN-RELATED"/>
    <property type="match status" value="1"/>
</dbReference>
<evidence type="ECO:0000313" key="11">
    <source>
        <dbReference type="EMBL" id="CCD66096.3"/>
    </source>
</evidence>
<keyword evidence="5" id="KW-0805">Transcription regulation</keyword>
<dbReference type="AlphaFoldDB" id="O16884"/>
<dbReference type="Proteomes" id="UP000001940">
    <property type="component" value="Chromosome V"/>
</dbReference>
<keyword evidence="3" id="KW-0863">Zinc-finger</keyword>
<dbReference type="Pfam" id="PF00105">
    <property type="entry name" value="zf-C4"/>
    <property type="match status" value="1"/>
</dbReference>
<dbReference type="EMBL" id="BX284605">
    <property type="protein sequence ID" value="CCD66096.3"/>
    <property type="molecule type" value="Genomic_DNA"/>
</dbReference>
<dbReference type="CTD" id="183034"/>
<keyword evidence="8 11" id="KW-0675">Receptor</keyword>
<evidence type="ECO:0000313" key="12">
    <source>
        <dbReference type="Proteomes" id="UP000001940"/>
    </source>
</evidence>
<organism evidence="11 12">
    <name type="scientific">Caenorhabditis elegans</name>
    <dbReference type="NCBI Taxonomy" id="6239"/>
    <lineage>
        <taxon>Eukaryota</taxon>
        <taxon>Metazoa</taxon>
        <taxon>Ecdysozoa</taxon>
        <taxon>Nematoda</taxon>
        <taxon>Chromadorea</taxon>
        <taxon>Rhabditida</taxon>
        <taxon>Rhabditina</taxon>
        <taxon>Rhabditomorpha</taxon>
        <taxon>Rhabditoidea</taxon>
        <taxon>Rhabditidae</taxon>
        <taxon>Peloderinae</taxon>
        <taxon>Caenorhabditis</taxon>
    </lineage>
</organism>